<feature type="transmembrane region" description="Helical" evidence="7">
    <location>
        <begin position="6"/>
        <end position="23"/>
    </location>
</feature>
<name>A0A099EXC6_9RHOB</name>
<protein>
    <submittedName>
        <fullName evidence="8">Membrane protein</fullName>
    </submittedName>
</protein>
<feature type="transmembrane region" description="Helical" evidence="7">
    <location>
        <begin position="30"/>
        <end position="51"/>
    </location>
</feature>
<evidence type="ECO:0000256" key="1">
    <source>
        <dbReference type="ARBA" id="ARBA00004651"/>
    </source>
</evidence>
<keyword evidence="3" id="KW-1003">Cell membrane</keyword>
<keyword evidence="6 7" id="KW-0472">Membrane</keyword>
<dbReference type="InterPro" id="IPR007341">
    <property type="entry name" value="Transgly_assoc"/>
</dbReference>
<evidence type="ECO:0000313" key="10">
    <source>
        <dbReference type="Proteomes" id="UP000029846"/>
    </source>
</evidence>
<dbReference type="EMBL" id="FOJO01000009">
    <property type="protein sequence ID" value="SFA52288.1"/>
    <property type="molecule type" value="Genomic_DNA"/>
</dbReference>
<evidence type="ECO:0000256" key="2">
    <source>
        <dbReference type="ARBA" id="ARBA00011006"/>
    </source>
</evidence>
<dbReference type="EMBL" id="JRKN01000035">
    <property type="protein sequence ID" value="KGJ02582.1"/>
    <property type="molecule type" value="Genomic_DNA"/>
</dbReference>
<evidence type="ECO:0000256" key="7">
    <source>
        <dbReference type="SAM" id="Phobius"/>
    </source>
</evidence>
<dbReference type="GO" id="GO:0005886">
    <property type="term" value="C:plasma membrane"/>
    <property type="evidence" value="ECO:0007669"/>
    <property type="project" value="UniProtKB-SubCell"/>
</dbReference>
<evidence type="ECO:0000256" key="5">
    <source>
        <dbReference type="ARBA" id="ARBA00022989"/>
    </source>
</evidence>
<evidence type="ECO:0000256" key="3">
    <source>
        <dbReference type="ARBA" id="ARBA00022475"/>
    </source>
</evidence>
<dbReference type="PANTHER" id="PTHR33884">
    <property type="entry name" value="UPF0410 PROTEIN YMGE"/>
    <property type="match status" value="1"/>
</dbReference>
<feature type="transmembrane region" description="Helical" evidence="7">
    <location>
        <begin position="57"/>
        <end position="78"/>
    </location>
</feature>
<dbReference type="STRING" id="376733.SAMN04487972_10990"/>
<reference evidence="8 10" key="1">
    <citation type="submission" date="2014-09" db="EMBL/GenBank/DDBJ databases">
        <authorList>
            <person name="McGinnis J.M."/>
            <person name="Wolfgang W.J."/>
        </authorList>
    </citation>
    <scope>NUCLEOTIDE SEQUENCE [LARGE SCALE GENOMIC DNA]</scope>
    <source>
        <strain evidence="8 10">JCM 14014</strain>
    </source>
</reference>
<dbReference type="AlphaFoldDB" id="A0A099EXC6"/>
<evidence type="ECO:0000313" key="8">
    <source>
        <dbReference type="EMBL" id="KGJ02582.1"/>
    </source>
</evidence>
<sequence>MQGLGWLSAIIVGGIAGWIASNIMKADTGIILNVILGIVGAIVGNALLGLFGLNAQAGSWIAQGVAGLLGAVVLIWLYRAVAG</sequence>
<keyword evidence="10" id="KW-1185">Reference proteome</keyword>
<reference evidence="8 10" key="2">
    <citation type="submission" date="2014-10" db="EMBL/GenBank/DDBJ databases">
        <title>Paracoccus sanguinis sp. nov., isolated from clinical specimens of New York State patients.</title>
        <authorList>
            <person name="Mingle L.A."/>
            <person name="Cole J.A."/>
            <person name="Lapierre P."/>
            <person name="Musser K.A."/>
        </authorList>
    </citation>
    <scope>NUCLEOTIDE SEQUENCE [LARGE SCALE GENOMIC DNA]</scope>
    <source>
        <strain evidence="8 10">JCM 14014</strain>
    </source>
</reference>
<organism evidence="8 10">
    <name type="scientific">Paracoccus halophilus</name>
    <dbReference type="NCBI Taxonomy" id="376733"/>
    <lineage>
        <taxon>Bacteria</taxon>
        <taxon>Pseudomonadati</taxon>
        <taxon>Pseudomonadota</taxon>
        <taxon>Alphaproteobacteria</taxon>
        <taxon>Rhodobacterales</taxon>
        <taxon>Paracoccaceae</taxon>
        <taxon>Paracoccus</taxon>
    </lineage>
</organism>
<dbReference type="RefSeq" id="WP_036743457.1">
    <property type="nucleotide sequence ID" value="NZ_FOJO01000009.1"/>
</dbReference>
<evidence type="ECO:0000313" key="11">
    <source>
        <dbReference type="Proteomes" id="UP000182312"/>
    </source>
</evidence>
<accession>A0A099EXC6</accession>
<reference evidence="9 11" key="3">
    <citation type="submission" date="2016-10" db="EMBL/GenBank/DDBJ databases">
        <authorList>
            <person name="de Groot N.N."/>
        </authorList>
    </citation>
    <scope>NUCLEOTIDE SEQUENCE [LARGE SCALE GENOMIC DNA]</scope>
    <source>
        <strain evidence="9 11">CGMCC 1.6117</strain>
    </source>
</reference>
<keyword evidence="4 7" id="KW-0812">Transmembrane</keyword>
<dbReference type="PANTHER" id="PTHR33884:SF3">
    <property type="entry name" value="UPF0410 PROTEIN YMGE"/>
    <property type="match status" value="1"/>
</dbReference>
<comment type="subcellular location">
    <subcellularLocation>
        <location evidence="1">Cell membrane</location>
        <topology evidence="1">Multi-pass membrane protein</topology>
    </subcellularLocation>
</comment>
<dbReference type="Pfam" id="PF04226">
    <property type="entry name" value="Transgly_assoc"/>
    <property type="match status" value="1"/>
</dbReference>
<gene>
    <name evidence="8" type="ORF">IT41_17035</name>
    <name evidence="9" type="ORF">SAMN04487972_10990</name>
</gene>
<dbReference type="Proteomes" id="UP000029846">
    <property type="component" value="Unassembled WGS sequence"/>
</dbReference>
<keyword evidence="5 7" id="KW-1133">Transmembrane helix</keyword>
<dbReference type="eggNOG" id="COG2261">
    <property type="taxonomic scope" value="Bacteria"/>
</dbReference>
<evidence type="ECO:0000256" key="4">
    <source>
        <dbReference type="ARBA" id="ARBA00022692"/>
    </source>
</evidence>
<dbReference type="Proteomes" id="UP000182312">
    <property type="component" value="Unassembled WGS sequence"/>
</dbReference>
<proteinExistence type="inferred from homology"/>
<evidence type="ECO:0000313" key="9">
    <source>
        <dbReference type="EMBL" id="SFA52288.1"/>
    </source>
</evidence>
<comment type="similarity">
    <text evidence="2">Belongs to the UPF0410 family.</text>
</comment>
<evidence type="ECO:0000256" key="6">
    <source>
        <dbReference type="ARBA" id="ARBA00023136"/>
    </source>
</evidence>